<reference evidence="2" key="1">
    <citation type="submission" date="2022-11" db="UniProtKB">
        <authorList>
            <consortium name="WormBaseParasite"/>
        </authorList>
    </citation>
    <scope>IDENTIFICATION</scope>
</reference>
<dbReference type="WBParaSite" id="ES5_v2.g23361.t1">
    <property type="protein sequence ID" value="ES5_v2.g23361.t1"/>
    <property type="gene ID" value="ES5_v2.g23361"/>
</dbReference>
<proteinExistence type="predicted"/>
<name>A0AC34G170_9BILA</name>
<protein>
    <submittedName>
        <fullName evidence="2">SWIM-type domain-containing protein</fullName>
    </submittedName>
</protein>
<accession>A0AC34G170</accession>
<sequence length="92" mass="10755">MISRFKKHVDVEVFSDMKDINEIINNEDDGITYICGEEINDEIDCTCEDNELRCQHGVENLNLKPLKENIVMENVYFTNANIKSLQKVYIVR</sequence>
<evidence type="ECO:0000313" key="1">
    <source>
        <dbReference type="Proteomes" id="UP000887579"/>
    </source>
</evidence>
<dbReference type="Proteomes" id="UP000887579">
    <property type="component" value="Unplaced"/>
</dbReference>
<evidence type="ECO:0000313" key="2">
    <source>
        <dbReference type="WBParaSite" id="ES5_v2.g23361.t1"/>
    </source>
</evidence>
<organism evidence="1 2">
    <name type="scientific">Panagrolaimus sp. ES5</name>
    <dbReference type="NCBI Taxonomy" id="591445"/>
    <lineage>
        <taxon>Eukaryota</taxon>
        <taxon>Metazoa</taxon>
        <taxon>Ecdysozoa</taxon>
        <taxon>Nematoda</taxon>
        <taxon>Chromadorea</taxon>
        <taxon>Rhabditida</taxon>
        <taxon>Tylenchina</taxon>
        <taxon>Panagrolaimomorpha</taxon>
        <taxon>Panagrolaimoidea</taxon>
        <taxon>Panagrolaimidae</taxon>
        <taxon>Panagrolaimus</taxon>
    </lineage>
</organism>